<dbReference type="SUPFAM" id="SSF51621">
    <property type="entry name" value="Phosphoenolpyruvate/pyruvate domain"/>
    <property type="match status" value="1"/>
</dbReference>
<organism evidence="7 8">
    <name type="scientific">Paraburkholderia antibiotica</name>
    <dbReference type="NCBI Taxonomy" id="2728839"/>
    <lineage>
        <taxon>Bacteria</taxon>
        <taxon>Pseudomonadati</taxon>
        <taxon>Pseudomonadota</taxon>
        <taxon>Betaproteobacteria</taxon>
        <taxon>Burkholderiales</taxon>
        <taxon>Burkholderiaceae</taxon>
        <taxon>Paraburkholderia</taxon>
    </lineage>
</organism>
<feature type="binding site" evidence="5">
    <location>
        <position position="170"/>
    </location>
    <ligand>
        <name>Mg(2+)</name>
        <dbReference type="ChEBI" id="CHEBI:18420"/>
    </ligand>
</feature>
<evidence type="ECO:0000256" key="2">
    <source>
        <dbReference type="ARBA" id="ARBA00022723"/>
    </source>
</evidence>
<gene>
    <name evidence="7" type="ORF">HHL14_15790</name>
</gene>
<dbReference type="GO" id="GO:0000287">
    <property type="term" value="F:magnesium ion binding"/>
    <property type="evidence" value="ECO:0007669"/>
    <property type="project" value="TreeGrafter"/>
</dbReference>
<keyword evidence="8" id="KW-1185">Reference proteome</keyword>
<dbReference type="Pfam" id="PF03328">
    <property type="entry name" value="HpcH_HpaI"/>
    <property type="match status" value="1"/>
</dbReference>
<dbReference type="Proteomes" id="UP000583127">
    <property type="component" value="Unassembled WGS sequence"/>
</dbReference>
<evidence type="ECO:0000256" key="1">
    <source>
        <dbReference type="ARBA" id="ARBA00001946"/>
    </source>
</evidence>
<feature type="domain" description="HpcH/HpaI aldolase/citrate lyase" evidence="6">
    <location>
        <begin position="22"/>
        <end position="240"/>
    </location>
</feature>
<dbReference type="InterPro" id="IPR040442">
    <property type="entry name" value="Pyrv_kinase-like_dom_sf"/>
</dbReference>
<dbReference type="GO" id="GO:0006107">
    <property type="term" value="P:oxaloacetate metabolic process"/>
    <property type="evidence" value="ECO:0007669"/>
    <property type="project" value="TreeGrafter"/>
</dbReference>
<dbReference type="PANTHER" id="PTHR32308">
    <property type="entry name" value="LYASE BETA SUBUNIT, PUTATIVE (AFU_ORTHOLOGUE AFUA_4G13030)-RELATED"/>
    <property type="match status" value="1"/>
</dbReference>
<protein>
    <submittedName>
        <fullName evidence="7">CoA ester lyase</fullName>
    </submittedName>
</protein>
<dbReference type="PIRSF" id="PIRSF015582">
    <property type="entry name" value="Cit_lyase_B"/>
    <property type="match status" value="1"/>
</dbReference>
<sequence>MLDLQTTSAPSIGSATEVKPRRCMLLVPATSVALIAKAAATDADIVMIDCDDAVVYEDAAKRLARRVLIDAMRSVDFRGKEVAVRINATDTPWWRGDIEACVEAGIEIIMPPKADTADDLLVVTNFVDTLAGAERLKMWPMIETVGAVLNCEDIARRVPRLSGLCFGIGDYTVSVGSHFVDTPDRVLYPLSKLVCVARYHGLVPLAPAVAFSNMGRDSITEEWGTFLKRLGFEGALVVHPRHVPIINAIFSPSREEIDLALEMQQAITEARAQNRAAVVIGGKLIEKVNIDIAARTLAIAAKLGLVDTLTGACE</sequence>
<feature type="binding site" evidence="4">
    <location>
        <position position="143"/>
    </location>
    <ligand>
        <name>substrate</name>
    </ligand>
</feature>
<keyword evidence="7" id="KW-0456">Lyase</keyword>
<evidence type="ECO:0000313" key="7">
    <source>
        <dbReference type="EMBL" id="NML32296.1"/>
    </source>
</evidence>
<dbReference type="Gene3D" id="3.20.20.60">
    <property type="entry name" value="Phosphoenolpyruvate-binding domains"/>
    <property type="match status" value="1"/>
</dbReference>
<keyword evidence="2 5" id="KW-0479">Metal-binding</keyword>
<dbReference type="RefSeq" id="WP_169498546.1">
    <property type="nucleotide sequence ID" value="NZ_JABBFZ010000008.1"/>
</dbReference>
<comment type="caution">
    <text evidence="7">The sequence shown here is derived from an EMBL/GenBank/DDBJ whole genome shotgun (WGS) entry which is preliminary data.</text>
</comment>
<dbReference type="InterPro" id="IPR005000">
    <property type="entry name" value="Aldolase/citrate-lyase_domain"/>
</dbReference>
<feature type="binding site" evidence="5">
    <location>
        <position position="143"/>
    </location>
    <ligand>
        <name>Mg(2+)</name>
        <dbReference type="ChEBI" id="CHEBI:18420"/>
    </ligand>
</feature>
<dbReference type="AlphaFoldDB" id="A0A7X9X6C2"/>
<comment type="cofactor">
    <cofactor evidence="1">
        <name>Mg(2+)</name>
        <dbReference type="ChEBI" id="CHEBI:18420"/>
    </cofactor>
</comment>
<name>A0A7X9X6C2_9BURK</name>
<evidence type="ECO:0000313" key="8">
    <source>
        <dbReference type="Proteomes" id="UP000583127"/>
    </source>
</evidence>
<feature type="binding site" evidence="4">
    <location>
        <position position="85"/>
    </location>
    <ligand>
        <name>substrate</name>
    </ligand>
</feature>
<evidence type="ECO:0000256" key="4">
    <source>
        <dbReference type="PIRSR" id="PIRSR015582-1"/>
    </source>
</evidence>
<proteinExistence type="predicted"/>
<evidence type="ECO:0000256" key="5">
    <source>
        <dbReference type="PIRSR" id="PIRSR015582-2"/>
    </source>
</evidence>
<accession>A0A7X9X6C2</accession>
<dbReference type="PANTHER" id="PTHR32308:SF10">
    <property type="entry name" value="CITRATE LYASE SUBUNIT BETA"/>
    <property type="match status" value="1"/>
</dbReference>
<evidence type="ECO:0000256" key="3">
    <source>
        <dbReference type="ARBA" id="ARBA00022842"/>
    </source>
</evidence>
<keyword evidence="3 5" id="KW-0460">Magnesium</keyword>
<dbReference type="InterPro" id="IPR011206">
    <property type="entry name" value="Citrate_lyase_beta/mcl1/mcl2"/>
</dbReference>
<reference evidence="7 8" key="1">
    <citation type="submission" date="2020-04" db="EMBL/GenBank/DDBJ databases">
        <title>Paraburkholderia sp. G-4-1-8 isolated from soil.</title>
        <authorList>
            <person name="Dahal R.H."/>
        </authorList>
    </citation>
    <scope>NUCLEOTIDE SEQUENCE [LARGE SCALE GENOMIC DNA]</scope>
    <source>
        <strain evidence="7 8">G-4-1-8</strain>
    </source>
</reference>
<evidence type="ECO:0000259" key="6">
    <source>
        <dbReference type="Pfam" id="PF03328"/>
    </source>
</evidence>
<dbReference type="GO" id="GO:0016829">
    <property type="term" value="F:lyase activity"/>
    <property type="evidence" value="ECO:0007669"/>
    <property type="project" value="UniProtKB-KW"/>
</dbReference>
<dbReference type="EMBL" id="JABBFZ010000008">
    <property type="protein sequence ID" value="NML32296.1"/>
    <property type="molecule type" value="Genomic_DNA"/>
</dbReference>
<dbReference type="InterPro" id="IPR015813">
    <property type="entry name" value="Pyrv/PenolPyrv_kinase-like_dom"/>
</dbReference>